<dbReference type="EMBL" id="BPVZ01000002">
    <property type="protein sequence ID" value="GKU88473.1"/>
    <property type="molecule type" value="Genomic_DNA"/>
</dbReference>
<dbReference type="PANTHER" id="PTHR33625">
    <property type="entry name" value="OS08G0179900 PROTEIN"/>
    <property type="match status" value="1"/>
</dbReference>
<protein>
    <submittedName>
        <fullName evidence="1">Uncharacterized protein</fullName>
    </submittedName>
</protein>
<reference evidence="1 2" key="1">
    <citation type="journal article" date="2021" name="Commun. Biol.">
        <title>The genome of Shorea leprosula (Dipterocarpaceae) highlights the ecological relevance of drought in aseasonal tropical rainforests.</title>
        <authorList>
            <person name="Ng K.K.S."/>
            <person name="Kobayashi M.J."/>
            <person name="Fawcett J.A."/>
            <person name="Hatakeyama M."/>
            <person name="Paape T."/>
            <person name="Ng C.H."/>
            <person name="Ang C.C."/>
            <person name="Tnah L.H."/>
            <person name="Lee C.T."/>
            <person name="Nishiyama T."/>
            <person name="Sese J."/>
            <person name="O'Brien M.J."/>
            <person name="Copetti D."/>
            <person name="Mohd Noor M.I."/>
            <person name="Ong R.C."/>
            <person name="Putra M."/>
            <person name="Sireger I.Z."/>
            <person name="Indrioko S."/>
            <person name="Kosugi Y."/>
            <person name="Izuno A."/>
            <person name="Isagi Y."/>
            <person name="Lee S.L."/>
            <person name="Shimizu K.K."/>
        </authorList>
    </citation>
    <scope>NUCLEOTIDE SEQUENCE [LARGE SCALE GENOMIC DNA]</scope>
    <source>
        <strain evidence="1">214</strain>
    </source>
</reference>
<proteinExistence type="predicted"/>
<keyword evidence="2" id="KW-1185">Reference proteome</keyword>
<organism evidence="1 2">
    <name type="scientific">Rubroshorea leprosula</name>
    <dbReference type="NCBI Taxonomy" id="152421"/>
    <lineage>
        <taxon>Eukaryota</taxon>
        <taxon>Viridiplantae</taxon>
        <taxon>Streptophyta</taxon>
        <taxon>Embryophyta</taxon>
        <taxon>Tracheophyta</taxon>
        <taxon>Spermatophyta</taxon>
        <taxon>Magnoliopsida</taxon>
        <taxon>eudicotyledons</taxon>
        <taxon>Gunneridae</taxon>
        <taxon>Pentapetalae</taxon>
        <taxon>rosids</taxon>
        <taxon>malvids</taxon>
        <taxon>Malvales</taxon>
        <taxon>Dipterocarpaceae</taxon>
        <taxon>Rubroshorea</taxon>
    </lineage>
</organism>
<evidence type="ECO:0000313" key="2">
    <source>
        <dbReference type="Proteomes" id="UP001054252"/>
    </source>
</evidence>
<dbReference type="PANTHER" id="PTHR33625:SF2">
    <property type="entry name" value="POST-SET DOMAIN-CONTAINING PROTEIN"/>
    <property type="match status" value="1"/>
</dbReference>
<dbReference type="AlphaFoldDB" id="A0AAV5HIJ2"/>
<accession>A0AAV5HIJ2</accession>
<evidence type="ECO:0000313" key="1">
    <source>
        <dbReference type="EMBL" id="GKU88473.1"/>
    </source>
</evidence>
<name>A0AAV5HIJ2_9ROSI</name>
<gene>
    <name evidence="1" type="ORF">SLEP1_g2734</name>
</gene>
<dbReference type="Proteomes" id="UP001054252">
    <property type="component" value="Unassembled WGS sequence"/>
</dbReference>
<sequence length="250" mass="27944">MERGTMHFDFPLNQFQYPSAYPHPSNLNLPVSANHSAPFESYSSSPPPPPPPPTSCSCCRTQIRRTADRLTLGLGPVPSKIEVENAVSSLEKFMGGVSSPGPELKWLCNVGGRIFHVFRLMQTQQSFKRLVVSLSSDKAVWDAIKNNEMVRKLCESPIPAEKGEKLDYPEIEVDPDLIAKILNWIFDIAKAKVVELVLKLQALVSEVFRDQDSKNWTDNSREQLEDIVRSSLVLSMVILLIVVITRVQGA</sequence>
<comment type="caution">
    <text evidence="1">The sequence shown here is derived from an EMBL/GenBank/DDBJ whole genome shotgun (WGS) entry which is preliminary data.</text>
</comment>